<comment type="caution">
    <text evidence="2">The sequence shown here is derived from an EMBL/GenBank/DDBJ whole genome shotgun (WGS) entry which is preliminary data.</text>
</comment>
<evidence type="ECO:0000256" key="1">
    <source>
        <dbReference type="SAM" id="MobiDB-lite"/>
    </source>
</evidence>
<protein>
    <submittedName>
        <fullName evidence="2">Uncharacterized protein</fullName>
    </submittedName>
</protein>
<proteinExistence type="predicted"/>
<dbReference type="Proteomes" id="UP000266841">
    <property type="component" value="Unassembled WGS sequence"/>
</dbReference>
<dbReference type="AlphaFoldDB" id="K0R9C6"/>
<feature type="compositionally biased region" description="Low complexity" evidence="1">
    <location>
        <begin position="48"/>
        <end position="57"/>
    </location>
</feature>
<accession>K0R9C6</accession>
<reference evidence="2 3" key="1">
    <citation type="journal article" date="2012" name="Genome Biol.">
        <title>Genome and low-iron response of an oceanic diatom adapted to chronic iron limitation.</title>
        <authorList>
            <person name="Lommer M."/>
            <person name="Specht M."/>
            <person name="Roy A.S."/>
            <person name="Kraemer L."/>
            <person name="Andreson R."/>
            <person name="Gutowska M.A."/>
            <person name="Wolf J."/>
            <person name="Bergner S.V."/>
            <person name="Schilhabel M.B."/>
            <person name="Klostermeier U.C."/>
            <person name="Beiko R.G."/>
            <person name="Rosenstiel P."/>
            <person name="Hippler M."/>
            <person name="Laroche J."/>
        </authorList>
    </citation>
    <scope>NUCLEOTIDE SEQUENCE [LARGE SCALE GENOMIC DNA]</scope>
    <source>
        <strain evidence="2 3">CCMP1005</strain>
    </source>
</reference>
<sequence>MDDSVIELSSFCSTATRHTVTNEESSSERSEVIQADRANGGSKAGRQSPAESSSAASVVDLNSRVQDDAFSSSSSSSSSG</sequence>
<organism evidence="2 3">
    <name type="scientific">Thalassiosira oceanica</name>
    <name type="common">Marine diatom</name>
    <dbReference type="NCBI Taxonomy" id="159749"/>
    <lineage>
        <taxon>Eukaryota</taxon>
        <taxon>Sar</taxon>
        <taxon>Stramenopiles</taxon>
        <taxon>Ochrophyta</taxon>
        <taxon>Bacillariophyta</taxon>
        <taxon>Coscinodiscophyceae</taxon>
        <taxon>Thalassiosirophycidae</taxon>
        <taxon>Thalassiosirales</taxon>
        <taxon>Thalassiosiraceae</taxon>
        <taxon>Thalassiosira</taxon>
    </lineage>
</organism>
<evidence type="ECO:0000313" key="2">
    <source>
        <dbReference type="EMBL" id="EJK48804.1"/>
    </source>
</evidence>
<keyword evidence="3" id="KW-1185">Reference proteome</keyword>
<name>K0R9C6_THAOC</name>
<gene>
    <name evidence="2" type="ORF">THAOC_32365</name>
</gene>
<evidence type="ECO:0000313" key="3">
    <source>
        <dbReference type="Proteomes" id="UP000266841"/>
    </source>
</evidence>
<feature type="non-terminal residue" evidence="2">
    <location>
        <position position="80"/>
    </location>
</feature>
<feature type="region of interest" description="Disordered" evidence="1">
    <location>
        <begin position="16"/>
        <end position="80"/>
    </location>
</feature>
<feature type="compositionally biased region" description="Low complexity" evidence="1">
    <location>
        <begin position="71"/>
        <end position="80"/>
    </location>
</feature>
<dbReference type="EMBL" id="AGNL01045396">
    <property type="protein sequence ID" value="EJK48804.1"/>
    <property type="molecule type" value="Genomic_DNA"/>
</dbReference>